<organism evidence="10 11">
    <name type="scientific">Algoriphagus iocasae</name>
    <dbReference type="NCBI Taxonomy" id="1836499"/>
    <lineage>
        <taxon>Bacteria</taxon>
        <taxon>Pseudomonadati</taxon>
        <taxon>Bacteroidota</taxon>
        <taxon>Cytophagia</taxon>
        <taxon>Cytophagales</taxon>
        <taxon>Cyclobacteriaceae</taxon>
        <taxon>Algoriphagus</taxon>
    </lineage>
</organism>
<evidence type="ECO:0000256" key="1">
    <source>
        <dbReference type="ARBA" id="ARBA00000012"/>
    </source>
</evidence>
<dbReference type="PROSITE" id="PS50972">
    <property type="entry name" value="PTERIN_BINDING"/>
    <property type="match status" value="1"/>
</dbReference>
<dbReference type="EC" id="2.5.1.15" evidence="4"/>
<evidence type="ECO:0000256" key="2">
    <source>
        <dbReference type="ARBA" id="ARBA00001946"/>
    </source>
</evidence>
<evidence type="ECO:0000313" key="10">
    <source>
        <dbReference type="EMBL" id="MBB6325057.1"/>
    </source>
</evidence>
<evidence type="ECO:0000256" key="7">
    <source>
        <dbReference type="ARBA" id="ARBA00022842"/>
    </source>
</evidence>
<dbReference type="PANTHER" id="PTHR20941:SF1">
    <property type="entry name" value="FOLIC ACID SYNTHESIS PROTEIN FOL1"/>
    <property type="match status" value="1"/>
</dbReference>
<dbReference type="GO" id="GO:0046654">
    <property type="term" value="P:tetrahydrofolate biosynthetic process"/>
    <property type="evidence" value="ECO:0007669"/>
    <property type="project" value="TreeGrafter"/>
</dbReference>
<dbReference type="RefSeq" id="WP_184493033.1">
    <property type="nucleotide sequence ID" value="NZ_JACIJO010000001.1"/>
</dbReference>
<dbReference type="InterPro" id="IPR045031">
    <property type="entry name" value="DHP_synth-like"/>
</dbReference>
<comment type="caution">
    <text evidence="10">The sequence shown here is derived from an EMBL/GenBank/DDBJ whole genome shotgun (WGS) entry which is preliminary data.</text>
</comment>
<evidence type="ECO:0000256" key="6">
    <source>
        <dbReference type="ARBA" id="ARBA00022723"/>
    </source>
</evidence>
<comment type="cofactor">
    <cofactor evidence="2">
        <name>Mg(2+)</name>
        <dbReference type="ChEBI" id="CHEBI:18420"/>
    </cofactor>
</comment>
<comment type="catalytic activity">
    <reaction evidence="1">
        <text>(7,8-dihydropterin-6-yl)methyl diphosphate + 4-aminobenzoate = 7,8-dihydropteroate + diphosphate</text>
        <dbReference type="Rhea" id="RHEA:19949"/>
        <dbReference type="ChEBI" id="CHEBI:17836"/>
        <dbReference type="ChEBI" id="CHEBI:17839"/>
        <dbReference type="ChEBI" id="CHEBI:33019"/>
        <dbReference type="ChEBI" id="CHEBI:72950"/>
        <dbReference type="EC" id="2.5.1.15"/>
    </reaction>
</comment>
<dbReference type="PROSITE" id="PS00793">
    <property type="entry name" value="DHPS_2"/>
    <property type="match status" value="1"/>
</dbReference>
<evidence type="ECO:0000256" key="3">
    <source>
        <dbReference type="ARBA" id="ARBA00004763"/>
    </source>
</evidence>
<keyword evidence="8" id="KW-0289">Folate biosynthesis</keyword>
<dbReference type="Proteomes" id="UP000588604">
    <property type="component" value="Unassembled WGS sequence"/>
</dbReference>
<dbReference type="InterPro" id="IPR000489">
    <property type="entry name" value="Pterin-binding_dom"/>
</dbReference>
<dbReference type="SUPFAM" id="SSF51717">
    <property type="entry name" value="Dihydropteroate synthetase-like"/>
    <property type="match status" value="1"/>
</dbReference>
<dbReference type="InterPro" id="IPR006390">
    <property type="entry name" value="DHP_synth_dom"/>
</dbReference>
<evidence type="ECO:0000256" key="8">
    <source>
        <dbReference type="ARBA" id="ARBA00022909"/>
    </source>
</evidence>
<dbReference type="EMBL" id="JACIJO010000001">
    <property type="protein sequence ID" value="MBB6325057.1"/>
    <property type="molecule type" value="Genomic_DNA"/>
</dbReference>
<keyword evidence="11" id="KW-1185">Reference proteome</keyword>
<dbReference type="CDD" id="cd00739">
    <property type="entry name" value="DHPS"/>
    <property type="match status" value="1"/>
</dbReference>
<gene>
    <name evidence="10" type="ORF">FHS59_000672</name>
</gene>
<keyword evidence="7" id="KW-0460">Magnesium</keyword>
<comment type="pathway">
    <text evidence="3">Cofactor biosynthesis; tetrahydrofolate biosynthesis; 7,8-dihydrofolate from 2-amino-4-hydroxy-6-hydroxymethyl-7,8-dihydropteridine diphosphate and 4-aminobenzoate: step 1/2.</text>
</comment>
<dbReference type="Gene3D" id="3.20.20.20">
    <property type="entry name" value="Dihydropteroate synthase-like"/>
    <property type="match status" value="1"/>
</dbReference>
<evidence type="ECO:0000256" key="5">
    <source>
        <dbReference type="ARBA" id="ARBA00022679"/>
    </source>
</evidence>
<feature type="domain" description="Pterin-binding" evidence="9">
    <location>
        <begin position="33"/>
        <end position="286"/>
    </location>
</feature>
<accession>A0A841MHX0</accession>
<evidence type="ECO:0000256" key="4">
    <source>
        <dbReference type="ARBA" id="ARBA00012458"/>
    </source>
</evidence>
<dbReference type="GO" id="GO:0046656">
    <property type="term" value="P:folic acid biosynthetic process"/>
    <property type="evidence" value="ECO:0007669"/>
    <property type="project" value="UniProtKB-KW"/>
</dbReference>
<reference evidence="10 11" key="1">
    <citation type="submission" date="2020-08" db="EMBL/GenBank/DDBJ databases">
        <title>Genomic Encyclopedia of Type Strains, Phase IV (KMG-IV): sequencing the most valuable type-strain genomes for metagenomic binning, comparative biology and taxonomic classification.</title>
        <authorList>
            <person name="Goeker M."/>
        </authorList>
    </citation>
    <scope>NUCLEOTIDE SEQUENCE [LARGE SCALE GENOMIC DNA]</scope>
    <source>
        <strain evidence="10 11">DSM 102044</strain>
    </source>
</reference>
<dbReference type="GO" id="GO:0005829">
    <property type="term" value="C:cytosol"/>
    <property type="evidence" value="ECO:0007669"/>
    <property type="project" value="TreeGrafter"/>
</dbReference>
<dbReference type="InterPro" id="IPR011005">
    <property type="entry name" value="Dihydropteroate_synth-like_sf"/>
</dbReference>
<dbReference type="GO" id="GO:0046872">
    <property type="term" value="F:metal ion binding"/>
    <property type="evidence" value="ECO:0007669"/>
    <property type="project" value="UniProtKB-KW"/>
</dbReference>
<dbReference type="NCBIfam" id="TIGR01496">
    <property type="entry name" value="DHPS"/>
    <property type="match status" value="1"/>
</dbReference>
<protein>
    <recommendedName>
        <fullName evidence="4">dihydropteroate synthase</fullName>
        <ecNumber evidence="4">2.5.1.15</ecNumber>
    </recommendedName>
</protein>
<dbReference type="Pfam" id="PF00809">
    <property type="entry name" value="Pterin_bind"/>
    <property type="match status" value="1"/>
</dbReference>
<dbReference type="AlphaFoldDB" id="A0A841MHX0"/>
<keyword evidence="5 10" id="KW-0808">Transferase</keyword>
<evidence type="ECO:0000259" key="9">
    <source>
        <dbReference type="PROSITE" id="PS50972"/>
    </source>
</evidence>
<keyword evidence="6" id="KW-0479">Metal-binding</keyword>
<proteinExistence type="predicted"/>
<sequence>MFPVQGYSSFEDRLFPQKYTFQINGRLHVWNSPKIMGILNVTPDSFFQKSRTDFNSTDFSAKVNKLVAEGADILDIGGYSSRPGASEVSEEEEIRRVVPVIEWIAENHPEVLISIDTFRAKVAEKAVQSGAHIVNDISSGDLDPEMIPAVGELKTPYIAMHMKGNPKNMQELTNYSDILAEILNYFAEKLDQFKKFGIKDAIIDPGFGFAKSIEQNYFLLKNLSQFQCLSSPVLVGVSRKSMIYKTLQNDANDALNGTTALNMFALCQGANILRVHDVKEAKETLKLYHTIYP</sequence>
<dbReference type="GO" id="GO:0004156">
    <property type="term" value="F:dihydropteroate synthase activity"/>
    <property type="evidence" value="ECO:0007669"/>
    <property type="project" value="UniProtKB-EC"/>
</dbReference>
<name>A0A841MHX0_9BACT</name>
<evidence type="ECO:0000313" key="11">
    <source>
        <dbReference type="Proteomes" id="UP000588604"/>
    </source>
</evidence>
<dbReference type="PANTHER" id="PTHR20941">
    <property type="entry name" value="FOLATE SYNTHESIS PROTEINS"/>
    <property type="match status" value="1"/>
</dbReference>